<dbReference type="Proteomes" id="UP000178370">
    <property type="component" value="Unassembled WGS sequence"/>
</dbReference>
<feature type="transmembrane region" description="Helical" evidence="1">
    <location>
        <begin position="66"/>
        <end position="90"/>
    </location>
</feature>
<dbReference type="AlphaFoldDB" id="A0A1F6CNJ8"/>
<dbReference type="EMBL" id="MFKV01000007">
    <property type="protein sequence ID" value="OGG50779.1"/>
    <property type="molecule type" value="Genomic_DNA"/>
</dbReference>
<feature type="transmembrane region" description="Helical" evidence="1">
    <location>
        <begin position="96"/>
        <end position="115"/>
    </location>
</feature>
<evidence type="ECO:0000313" key="3">
    <source>
        <dbReference type="Proteomes" id="UP000178370"/>
    </source>
</evidence>
<name>A0A1F6CNJ8_9BACT</name>
<keyword evidence="1" id="KW-0812">Transmembrane</keyword>
<evidence type="ECO:0000313" key="2">
    <source>
        <dbReference type="EMBL" id="OGG50779.1"/>
    </source>
</evidence>
<feature type="transmembrane region" description="Helical" evidence="1">
    <location>
        <begin position="7"/>
        <end position="29"/>
    </location>
</feature>
<accession>A0A1F6CNJ8</accession>
<proteinExistence type="predicted"/>
<keyword evidence="1" id="KW-0472">Membrane</keyword>
<reference evidence="2 3" key="1">
    <citation type="journal article" date="2016" name="Nat. Commun.">
        <title>Thousands of microbial genomes shed light on interconnected biogeochemical processes in an aquifer system.</title>
        <authorList>
            <person name="Anantharaman K."/>
            <person name="Brown C.T."/>
            <person name="Hug L.A."/>
            <person name="Sharon I."/>
            <person name="Castelle C.J."/>
            <person name="Probst A.J."/>
            <person name="Thomas B.C."/>
            <person name="Singh A."/>
            <person name="Wilkins M.J."/>
            <person name="Karaoz U."/>
            <person name="Brodie E.L."/>
            <person name="Williams K.H."/>
            <person name="Hubbard S.S."/>
            <person name="Banfield J.F."/>
        </authorList>
    </citation>
    <scope>NUCLEOTIDE SEQUENCE [LARGE SCALE GENOMIC DNA]</scope>
</reference>
<protein>
    <submittedName>
        <fullName evidence="2">Uncharacterized protein</fullName>
    </submittedName>
</protein>
<feature type="transmembrane region" description="Helical" evidence="1">
    <location>
        <begin position="35"/>
        <end position="54"/>
    </location>
</feature>
<organism evidence="2 3">
    <name type="scientific">Candidatus Kaiserbacteria bacterium RIFCSPHIGHO2_01_FULL_54_36</name>
    <dbReference type="NCBI Taxonomy" id="1798482"/>
    <lineage>
        <taxon>Bacteria</taxon>
        <taxon>Candidatus Kaiseribacteriota</taxon>
    </lineage>
</organism>
<gene>
    <name evidence="2" type="ORF">A2763_02540</name>
</gene>
<evidence type="ECO:0000256" key="1">
    <source>
        <dbReference type="SAM" id="Phobius"/>
    </source>
</evidence>
<comment type="caution">
    <text evidence="2">The sequence shown here is derived from an EMBL/GenBank/DDBJ whole genome shotgun (WGS) entry which is preliminary data.</text>
</comment>
<keyword evidence="1" id="KW-1133">Transmembrane helix</keyword>
<dbReference type="STRING" id="1798482.A2763_02540"/>
<sequence length="121" mass="13118">MKYAALLGWGICIYAVMTLAWAGIALYGLGGTLTGRILGLIVLIVTLTIAGRSLKFHSWKDIVPYSLLWVVIMALFDAVYSVPFGGWGIYADWNLWVGYALVAAVPMLAPLTRIVPDGSRA</sequence>